<evidence type="ECO:0000313" key="2">
    <source>
        <dbReference type="Proteomes" id="UP000030106"/>
    </source>
</evidence>
<reference evidence="1 2" key="1">
    <citation type="submission" date="2012-10" db="EMBL/GenBank/DDBJ databases">
        <title>Genome sequencing and analysis of entomopathogenic fungi Beauveria bassiana D1-5.</title>
        <authorList>
            <person name="Li Q."/>
            <person name="Wang L."/>
            <person name="Zhang Z."/>
            <person name="Wang Q."/>
            <person name="Ren J."/>
            <person name="Wang M."/>
            <person name="Xu W."/>
            <person name="Wang J."/>
            <person name="Lu Y."/>
            <person name="Du Q."/>
            <person name="Sun Z."/>
        </authorList>
    </citation>
    <scope>NUCLEOTIDE SEQUENCE [LARGE SCALE GENOMIC DNA]</scope>
    <source>
        <strain evidence="1 2">D1-5</strain>
    </source>
</reference>
<protein>
    <submittedName>
        <fullName evidence="1">Uncharacterized protein yobF</fullName>
    </submittedName>
</protein>
<proteinExistence type="predicted"/>
<organism evidence="1 2">
    <name type="scientific">Beauveria bassiana D1-5</name>
    <dbReference type="NCBI Taxonomy" id="1245745"/>
    <lineage>
        <taxon>Eukaryota</taxon>
        <taxon>Fungi</taxon>
        <taxon>Dikarya</taxon>
        <taxon>Ascomycota</taxon>
        <taxon>Pezizomycotina</taxon>
        <taxon>Sordariomycetes</taxon>
        <taxon>Hypocreomycetidae</taxon>
        <taxon>Hypocreales</taxon>
        <taxon>Cordycipitaceae</taxon>
        <taxon>Beauveria</taxon>
    </lineage>
</organism>
<dbReference type="AlphaFoldDB" id="A0A0A2W4E4"/>
<accession>A0A0A2W4E4</accession>
<comment type="caution">
    <text evidence="1">The sequence shown here is derived from an EMBL/GenBank/DDBJ whole genome shotgun (WGS) entry which is preliminary data.</text>
</comment>
<dbReference type="HOGENOM" id="CLU_860368_0_0_1"/>
<gene>
    <name evidence="1" type="ORF">BBAD15_g6851</name>
</gene>
<dbReference type="EMBL" id="ANFO01000638">
    <property type="protein sequence ID" value="KGQ07834.1"/>
    <property type="molecule type" value="Genomic_DNA"/>
</dbReference>
<dbReference type="OrthoDB" id="4998787at2759"/>
<dbReference type="eggNOG" id="ENOG502T3T8">
    <property type="taxonomic scope" value="Eukaryota"/>
</dbReference>
<name>A0A0A2W4E4_BEABA</name>
<evidence type="ECO:0000313" key="1">
    <source>
        <dbReference type="EMBL" id="KGQ07834.1"/>
    </source>
</evidence>
<dbReference type="Proteomes" id="UP000030106">
    <property type="component" value="Unassembled WGS sequence"/>
</dbReference>
<sequence length="320" mass="34835">MGFTPYVGSGPYCYANSFATVLGAKAPSTAVIEFATSSAFGMEVINVPKSPLIFFDPYGWDPLRSFDDALEAMGWRCTEIIGKDEQNALSSLKSAVQNGPVFVGPVEMGLLKHQPNARGPIGADHYAVILGINNDIVEMHDPHGYPYATLPVQEFMAAWKTDSLGYGKSYTMRTDFKQTKVLTEEDVIRRSIPNALKHITLQAAGVDEMPPGSTANEAATKWLCNRIEVGLPTEMRAHLVYFAVQVGARRSIDAASCLSRVGFAESATVMDKIARAIGALQYPLTHKNDEAAVAILQRLGPMYDELRSVLEAEVKENATV</sequence>